<protein>
    <submittedName>
        <fullName evidence="1">Uncharacterized protein</fullName>
    </submittedName>
</protein>
<dbReference type="Proteomes" id="UP000287224">
    <property type="component" value="Unassembled WGS sequence"/>
</dbReference>
<accession>A0A401ZBI5</accession>
<name>A0A401ZBI5_9CHLR</name>
<proteinExistence type="predicted"/>
<keyword evidence="2" id="KW-1185">Reference proteome</keyword>
<dbReference type="AlphaFoldDB" id="A0A401ZBI5"/>
<comment type="caution">
    <text evidence="1">The sequence shown here is derived from an EMBL/GenBank/DDBJ whole genome shotgun (WGS) entry which is preliminary data.</text>
</comment>
<dbReference type="EMBL" id="BIFQ01000001">
    <property type="protein sequence ID" value="GCE04254.1"/>
    <property type="molecule type" value="Genomic_DNA"/>
</dbReference>
<evidence type="ECO:0000313" key="1">
    <source>
        <dbReference type="EMBL" id="GCE04254.1"/>
    </source>
</evidence>
<gene>
    <name evidence="1" type="ORF">KDAU_15830</name>
</gene>
<evidence type="ECO:0000313" key="2">
    <source>
        <dbReference type="Proteomes" id="UP000287224"/>
    </source>
</evidence>
<reference evidence="2" key="1">
    <citation type="submission" date="2018-12" db="EMBL/GenBank/DDBJ databases">
        <title>Tengunoibacter tsumagoiensis gen. nov., sp. nov., Dictyobacter kobayashii sp. nov., D. alpinus sp. nov., and D. joshuensis sp. nov. and description of Dictyobacteraceae fam. nov. within the order Ktedonobacterales isolated from Tengu-no-mugimeshi.</title>
        <authorList>
            <person name="Wang C.M."/>
            <person name="Zheng Y."/>
            <person name="Sakai Y."/>
            <person name="Toyoda A."/>
            <person name="Minakuchi Y."/>
            <person name="Abe K."/>
            <person name="Yokota A."/>
            <person name="Yabe S."/>
        </authorList>
    </citation>
    <scope>NUCLEOTIDE SEQUENCE [LARGE SCALE GENOMIC DNA]</scope>
    <source>
        <strain evidence="2">S-27</strain>
    </source>
</reference>
<organism evidence="1 2">
    <name type="scientific">Dictyobacter aurantiacus</name>
    <dbReference type="NCBI Taxonomy" id="1936993"/>
    <lineage>
        <taxon>Bacteria</taxon>
        <taxon>Bacillati</taxon>
        <taxon>Chloroflexota</taxon>
        <taxon>Ktedonobacteria</taxon>
        <taxon>Ktedonobacterales</taxon>
        <taxon>Dictyobacteraceae</taxon>
        <taxon>Dictyobacter</taxon>
    </lineage>
</organism>
<sequence>MLAYAYGDNKQEDAFDRAIAETTDLLAFSGEGIDASKKDGPSVMSA</sequence>